<organism evidence="2 3">
    <name type="scientific">Nocardia colli</name>
    <dbReference type="NCBI Taxonomy" id="2545717"/>
    <lineage>
        <taxon>Bacteria</taxon>
        <taxon>Bacillati</taxon>
        <taxon>Actinomycetota</taxon>
        <taxon>Actinomycetes</taxon>
        <taxon>Mycobacteriales</taxon>
        <taxon>Nocardiaceae</taxon>
        <taxon>Nocardia</taxon>
    </lineage>
</organism>
<proteinExistence type="predicted"/>
<dbReference type="Pfam" id="PF00903">
    <property type="entry name" value="Glyoxalase"/>
    <property type="match status" value="1"/>
</dbReference>
<dbReference type="AlphaFoldDB" id="A0A5N0E6L5"/>
<dbReference type="InterPro" id="IPR004360">
    <property type="entry name" value="Glyas_Fos-R_dOase_dom"/>
</dbReference>
<dbReference type="Proteomes" id="UP000323876">
    <property type="component" value="Unassembled WGS sequence"/>
</dbReference>
<protein>
    <submittedName>
        <fullName evidence="2">VOC family protein</fullName>
    </submittedName>
</protein>
<sequence length="127" mass="13532">MTSLAAAEVIAFAPSTDLERSRRFFGEVLGLEIVEVTPFACVVRNGGTMIRVTAVESLVSQPFTVLGWAVADIAGTVAELVSRGVEFVRYEGMDQGDNGVWTTPGGDQVAWFTDPDGNVLSLTEFSG</sequence>
<dbReference type="Gene3D" id="3.10.180.10">
    <property type="entry name" value="2,3-Dihydroxybiphenyl 1,2-Dioxygenase, domain 1"/>
    <property type="match status" value="1"/>
</dbReference>
<evidence type="ECO:0000313" key="3">
    <source>
        <dbReference type="Proteomes" id="UP000323876"/>
    </source>
</evidence>
<evidence type="ECO:0000259" key="1">
    <source>
        <dbReference type="PROSITE" id="PS51819"/>
    </source>
</evidence>
<comment type="caution">
    <text evidence="2">The sequence shown here is derived from an EMBL/GenBank/DDBJ whole genome shotgun (WGS) entry which is preliminary data.</text>
</comment>
<dbReference type="InterPro" id="IPR037523">
    <property type="entry name" value="VOC_core"/>
</dbReference>
<evidence type="ECO:0000313" key="2">
    <source>
        <dbReference type="EMBL" id="KAA8885078.1"/>
    </source>
</evidence>
<accession>A0A5N0E6L5</accession>
<dbReference type="CDD" id="cd06587">
    <property type="entry name" value="VOC"/>
    <property type="match status" value="1"/>
</dbReference>
<feature type="domain" description="VOC" evidence="1">
    <location>
        <begin position="6"/>
        <end position="125"/>
    </location>
</feature>
<dbReference type="SUPFAM" id="SSF54593">
    <property type="entry name" value="Glyoxalase/Bleomycin resistance protein/Dihydroxybiphenyl dioxygenase"/>
    <property type="match status" value="1"/>
</dbReference>
<dbReference type="RefSeq" id="WP_150405445.1">
    <property type="nucleotide sequence ID" value="NZ_VXLC01000016.1"/>
</dbReference>
<name>A0A5N0E6L5_9NOCA</name>
<dbReference type="OrthoDB" id="317332at2"/>
<dbReference type="EMBL" id="VXLC01000016">
    <property type="protein sequence ID" value="KAA8885078.1"/>
    <property type="molecule type" value="Genomic_DNA"/>
</dbReference>
<dbReference type="InterPro" id="IPR029068">
    <property type="entry name" value="Glyas_Bleomycin-R_OHBP_Dase"/>
</dbReference>
<reference evidence="2 3" key="1">
    <citation type="submission" date="2019-09" db="EMBL/GenBank/DDBJ databases">
        <authorList>
            <person name="Wang X."/>
        </authorList>
    </citation>
    <scope>NUCLEOTIDE SEQUENCE [LARGE SCALE GENOMIC DNA]</scope>
    <source>
        <strain evidence="2 3">CICC 11023</strain>
    </source>
</reference>
<keyword evidence="3" id="KW-1185">Reference proteome</keyword>
<dbReference type="PROSITE" id="PS51819">
    <property type="entry name" value="VOC"/>
    <property type="match status" value="1"/>
</dbReference>
<gene>
    <name evidence="2" type="ORF">F3087_29995</name>
</gene>